<dbReference type="RefSeq" id="WP_157291194.1">
    <property type="nucleotide sequence ID" value="NZ_WQRF01000006.1"/>
</dbReference>
<keyword evidence="3" id="KW-1185">Reference proteome</keyword>
<accession>A0A7X3FUX7</accession>
<feature type="chain" id="PRO_5031549310" evidence="1">
    <location>
        <begin position="21"/>
        <end position="99"/>
    </location>
</feature>
<evidence type="ECO:0000256" key="1">
    <source>
        <dbReference type="SAM" id="SignalP"/>
    </source>
</evidence>
<dbReference type="EMBL" id="WQRF01000006">
    <property type="protein sequence ID" value="MVT00411.1"/>
    <property type="molecule type" value="Genomic_DNA"/>
</dbReference>
<sequence length="99" mass="11013">MIRIVAAVLLVLAFCGSAQASTAQCLANRPGVSISFGVTLGDKFSESDQNEFNLMRLRRMGVDATRAEMWGGCIRAFVRTPSGEEMQFFHPQSFERVYM</sequence>
<reference evidence="2 3" key="1">
    <citation type="submission" date="2019-12" db="EMBL/GenBank/DDBJ databases">
        <title>Devosia maris sp. nov., isolated from the deep seawater.</title>
        <authorList>
            <person name="Liu Y."/>
        </authorList>
    </citation>
    <scope>NUCLEOTIDE SEQUENCE [LARGE SCALE GENOMIC DNA]</scope>
    <source>
        <strain evidence="2 3">L53-10-65</strain>
    </source>
</reference>
<name>A0A7X3FUX7_9HYPH</name>
<feature type="signal peptide" evidence="1">
    <location>
        <begin position="1"/>
        <end position="20"/>
    </location>
</feature>
<keyword evidence="1" id="KW-0732">Signal</keyword>
<gene>
    <name evidence="2" type="ORF">GO014_15410</name>
</gene>
<dbReference type="Proteomes" id="UP000438106">
    <property type="component" value="Unassembled WGS sequence"/>
</dbReference>
<evidence type="ECO:0000313" key="3">
    <source>
        <dbReference type="Proteomes" id="UP000438106"/>
    </source>
</evidence>
<organism evidence="2 3">
    <name type="scientific">Devosia marina</name>
    <dbReference type="NCBI Taxonomy" id="2683198"/>
    <lineage>
        <taxon>Bacteria</taxon>
        <taxon>Pseudomonadati</taxon>
        <taxon>Pseudomonadota</taxon>
        <taxon>Alphaproteobacteria</taxon>
        <taxon>Hyphomicrobiales</taxon>
        <taxon>Devosiaceae</taxon>
        <taxon>Devosia</taxon>
    </lineage>
</organism>
<comment type="caution">
    <text evidence="2">The sequence shown here is derived from an EMBL/GenBank/DDBJ whole genome shotgun (WGS) entry which is preliminary data.</text>
</comment>
<proteinExistence type="predicted"/>
<dbReference type="AlphaFoldDB" id="A0A7X3FUX7"/>
<evidence type="ECO:0000313" key="2">
    <source>
        <dbReference type="EMBL" id="MVT00411.1"/>
    </source>
</evidence>
<protein>
    <submittedName>
        <fullName evidence="2">Uncharacterized protein</fullName>
    </submittedName>
</protein>